<keyword evidence="1" id="KW-0472">Membrane</keyword>
<dbReference type="AlphaFoldDB" id="A0A7J0FEL1"/>
<organism evidence="2 3">
    <name type="scientific">Actinidia rufa</name>
    <dbReference type="NCBI Taxonomy" id="165716"/>
    <lineage>
        <taxon>Eukaryota</taxon>
        <taxon>Viridiplantae</taxon>
        <taxon>Streptophyta</taxon>
        <taxon>Embryophyta</taxon>
        <taxon>Tracheophyta</taxon>
        <taxon>Spermatophyta</taxon>
        <taxon>Magnoliopsida</taxon>
        <taxon>eudicotyledons</taxon>
        <taxon>Gunneridae</taxon>
        <taxon>Pentapetalae</taxon>
        <taxon>asterids</taxon>
        <taxon>Ericales</taxon>
        <taxon>Actinidiaceae</taxon>
        <taxon>Actinidia</taxon>
    </lineage>
</organism>
<comment type="caution">
    <text evidence="2">The sequence shown here is derived from an EMBL/GenBank/DDBJ whole genome shotgun (WGS) entry which is preliminary data.</text>
</comment>
<keyword evidence="3" id="KW-1185">Reference proteome</keyword>
<protein>
    <submittedName>
        <fullName evidence="2">Uncharacterized protein</fullName>
    </submittedName>
</protein>
<dbReference type="EMBL" id="BJWL01000011">
    <property type="protein sequence ID" value="GFY96866.1"/>
    <property type="molecule type" value="Genomic_DNA"/>
</dbReference>
<evidence type="ECO:0000256" key="1">
    <source>
        <dbReference type="SAM" id="Phobius"/>
    </source>
</evidence>
<accession>A0A7J0FEL1</accession>
<dbReference type="Proteomes" id="UP000585474">
    <property type="component" value="Unassembled WGS sequence"/>
</dbReference>
<feature type="transmembrane region" description="Helical" evidence="1">
    <location>
        <begin position="44"/>
        <end position="66"/>
    </location>
</feature>
<keyword evidence="1" id="KW-0812">Transmembrane</keyword>
<sequence>MGLRWEEGLRTVRRAQSLHEAQLTLHDKFQTSWNRTWSSRGAQLTLQQVTVIIYLVMLILNHFLIFSEHGVELSSTFDAKRSDSALPSYLHTGVSEFCLDRACGLHTNTLVRASFQCLKLVECVHRDTPEKGATFNSKEISAKLGKNTAIAKSFELAECLTSIFSNFSSANSLDSEEEEGEEANQLIRRRRRVVEPVVDLAPTAEPILLVRNSGANLSSRKVNMAPKFKTLSPSKKPKKKGKASSAFTLSSVEHAKLWKPEFFIAELKKQVTMADSAKDHDTSLALAWAVMLQNDVTDIATEGSEEIHDLLLGIPANHPTWSKAAPEVELSDSPEAYSPLVLLGFDEEEYLKNPTNDVLEKFTEVANTGKELGVVAATRTRAARATGLRMKLKE</sequence>
<reference evidence="2 3" key="1">
    <citation type="submission" date="2019-07" db="EMBL/GenBank/DDBJ databases">
        <title>De Novo Assembly of kiwifruit Actinidia rufa.</title>
        <authorList>
            <person name="Sugita-Konishi S."/>
            <person name="Sato K."/>
            <person name="Mori E."/>
            <person name="Abe Y."/>
            <person name="Kisaki G."/>
            <person name="Hamano K."/>
            <person name="Suezawa K."/>
            <person name="Otani M."/>
            <person name="Fukuda T."/>
            <person name="Manabe T."/>
            <person name="Gomi K."/>
            <person name="Tabuchi M."/>
            <person name="Akimitsu K."/>
            <person name="Kataoka I."/>
        </authorList>
    </citation>
    <scope>NUCLEOTIDE SEQUENCE [LARGE SCALE GENOMIC DNA]</scope>
    <source>
        <strain evidence="3">cv. Fuchu</strain>
    </source>
</reference>
<evidence type="ECO:0000313" key="2">
    <source>
        <dbReference type="EMBL" id="GFY96866.1"/>
    </source>
</evidence>
<name>A0A7J0FEL1_9ERIC</name>
<evidence type="ECO:0000313" key="3">
    <source>
        <dbReference type="Proteomes" id="UP000585474"/>
    </source>
</evidence>
<keyword evidence="1" id="KW-1133">Transmembrane helix</keyword>
<gene>
    <name evidence="2" type="ORF">Acr_11g0011720</name>
</gene>
<proteinExistence type="predicted"/>
<dbReference type="OrthoDB" id="5980302at2759"/>